<accession>A0A8T6R795</accession>
<evidence type="ECO:0000313" key="2">
    <source>
        <dbReference type="EMBL" id="NHA69514.1"/>
    </source>
</evidence>
<proteinExistence type="predicted"/>
<feature type="non-terminal residue" evidence="2">
    <location>
        <position position="266"/>
    </location>
</feature>
<reference evidence="2" key="1">
    <citation type="submission" date="2020-03" db="EMBL/GenBank/DDBJ databases">
        <title>Phycicoccus flavus sp. nov., a novel endophytic actinobacterium isolated from branch of Kandelia candel.</title>
        <authorList>
            <person name="Tuo L."/>
        </authorList>
    </citation>
    <scope>NUCLEOTIDE SEQUENCE</scope>
    <source>
        <strain evidence="2">CMS6Z-2</strain>
    </source>
</reference>
<dbReference type="Gene3D" id="3.40.630.30">
    <property type="match status" value="1"/>
</dbReference>
<dbReference type="Pfam" id="PF13302">
    <property type="entry name" value="Acetyltransf_3"/>
    <property type="match status" value="1"/>
</dbReference>
<dbReference type="SUPFAM" id="SSF55729">
    <property type="entry name" value="Acyl-CoA N-acyltransferases (Nat)"/>
    <property type="match status" value="1"/>
</dbReference>
<dbReference type="PROSITE" id="PS51186">
    <property type="entry name" value="GNAT"/>
    <property type="match status" value="1"/>
</dbReference>
<dbReference type="GO" id="GO:0016747">
    <property type="term" value="F:acyltransferase activity, transferring groups other than amino-acyl groups"/>
    <property type="evidence" value="ECO:0007669"/>
    <property type="project" value="InterPro"/>
</dbReference>
<dbReference type="InterPro" id="IPR051531">
    <property type="entry name" value="N-acetyltransferase"/>
</dbReference>
<feature type="domain" description="N-acetyltransferase" evidence="1">
    <location>
        <begin position="18"/>
        <end position="184"/>
    </location>
</feature>
<name>A0A8T6R795_9MICO</name>
<comment type="caution">
    <text evidence="2">The sequence shown here is derived from an EMBL/GenBank/DDBJ whole genome shotgun (WGS) entry which is preliminary data.</text>
</comment>
<dbReference type="InterPro" id="IPR016181">
    <property type="entry name" value="Acyl_CoA_acyltransferase"/>
</dbReference>
<dbReference type="InterPro" id="IPR000182">
    <property type="entry name" value="GNAT_dom"/>
</dbReference>
<evidence type="ECO:0000259" key="1">
    <source>
        <dbReference type="PROSITE" id="PS51186"/>
    </source>
</evidence>
<protein>
    <submittedName>
        <fullName evidence="2">GNAT family N-acetyltransferase</fullName>
    </submittedName>
</protein>
<gene>
    <name evidence="2" type="ORF">EPD83_015840</name>
</gene>
<dbReference type="AlphaFoldDB" id="A0A8T6R795"/>
<dbReference type="EMBL" id="SAYU02000063">
    <property type="protein sequence ID" value="NHA69514.1"/>
    <property type="molecule type" value="Genomic_DNA"/>
</dbReference>
<organism evidence="2 3">
    <name type="scientific">Phycicoccus flavus</name>
    <dbReference type="NCBI Taxonomy" id="2502783"/>
    <lineage>
        <taxon>Bacteria</taxon>
        <taxon>Bacillati</taxon>
        <taxon>Actinomycetota</taxon>
        <taxon>Actinomycetes</taxon>
        <taxon>Micrococcales</taxon>
        <taxon>Intrasporangiaceae</taxon>
        <taxon>Phycicoccus</taxon>
    </lineage>
</organism>
<dbReference type="RefSeq" id="WP_165566836.1">
    <property type="nucleotide sequence ID" value="NZ_SAYU02000063.1"/>
</dbReference>
<dbReference type="CDD" id="cd04301">
    <property type="entry name" value="NAT_SF"/>
    <property type="match status" value="1"/>
</dbReference>
<dbReference type="PANTHER" id="PTHR43792">
    <property type="entry name" value="GNAT FAMILY, PUTATIVE (AFU_ORTHOLOGUE AFUA_3G00765)-RELATED-RELATED"/>
    <property type="match status" value="1"/>
</dbReference>
<evidence type="ECO:0000313" key="3">
    <source>
        <dbReference type="Proteomes" id="UP000287866"/>
    </source>
</evidence>
<dbReference type="Proteomes" id="UP000287866">
    <property type="component" value="Unassembled WGS sequence"/>
</dbReference>
<sequence length="266" mass="29742">MSETPFPGCVPELTDGHVRLRAHRPADLARVVEQCRDPETLTWTTVPRPYGEREAREFLALVEAEWNAPGGARYWAVCPAEDEDRFLGTVDLRPRAARGSAIVGFGLHPDARGEGYMASALRLACHWWFDEGGSRVHWYAARGNFASWRVAWACGFTHHGTLPGSLEAPDDGPAQDGWMASLAEHDVMEPRTPWPEPPVLTTDAAGGLRLRPWRDSDVEWLEPRDQPAHHMPARGVLDADTFPEWLMTRREKMAQGTTLSWCVAEA</sequence>
<keyword evidence="3" id="KW-1185">Reference proteome</keyword>